<evidence type="ECO:0000259" key="1">
    <source>
        <dbReference type="Pfam" id="PF08719"/>
    </source>
</evidence>
<proteinExistence type="predicted"/>
<evidence type="ECO:0000313" key="2">
    <source>
        <dbReference type="EMBL" id="ORX50446.1"/>
    </source>
</evidence>
<dbReference type="Proteomes" id="UP000242146">
    <property type="component" value="Unassembled WGS sequence"/>
</dbReference>
<gene>
    <name evidence="2" type="ORF">DM01DRAFT_1324848</name>
</gene>
<dbReference type="CDD" id="cd15457">
    <property type="entry name" value="NADAR"/>
    <property type="match status" value="1"/>
</dbReference>
<dbReference type="InterPro" id="IPR012816">
    <property type="entry name" value="NADAR"/>
</dbReference>
<organism evidence="2 3">
    <name type="scientific">Hesseltinella vesiculosa</name>
    <dbReference type="NCBI Taxonomy" id="101127"/>
    <lineage>
        <taxon>Eukaryota</taxon>
        <taxon>Fungi</taxon>
        <taxon>Fungi incertae sedis</taxon>
        <taxon>Mucoromycota</taxon>
        <taxon>Mucoromycotina</taxon>
        <taxon>Mucoromycetes</taxon>
        <taxon>Mucorales</taxon>
        <taxon>Cunninghamellaceae</taxon>
        <taxon>Hesseltinella</taxon>
    </lineage>
</organism>
<dbReference type="Gene3D" id="1.10.357.40">
    <property type="entry name" value="YbiA-like"/>
    <property type="match status" value="1"/>
</dbReference>
<dbReference type="OrthoDB" id="206452at2759"/>
<protein>
    <submittedName>
        <fullName evidence="2">DUF1768-domain-containing protein</fullName>
    </submittedName>
</protein>
<comment type="caution">
    <text evidence="2">The sequence shown here is derived from an EMBL/GenBank/DDBJ whole genome shotgun (WGS) entry which is preliminary data.</text>
</comment>
<dbReference type="AlphaFoldDB" id="A0A1X2GC42"/>
<feature type="domain" description="NADAR" evidence="1">
    <location>
        <begin position="5"/>
        <end position="160"/>
    </location>
</feature>
<dbReference type="STRING" id="101127.A0A1X2GC42"/>
<dbReference type="SUPFAM" id="SSF143990">
    <property type="entry name" value="YbiA-like"/>
    <property type="match status" value="1"/>
</dbReference>
<keyword evidence="3" id="KW-1185">Reference proteome</keyword>
<reference evidence="2 3" key="1">
    <citation type="submission" date="2016-07" db="EMBL/GenBank/DDBJ databases">
        <title>Pervasive Adenine N6-methylation of Active Genes in Fungi.</title>
        <authorList>
            <consortium name="DOE Joint Genome Institute"/>
            <person name="Mondo S.J."/>
            <person name="Dannebaum R.O."/>
            <person name="Kuo R.C."/>
            <person name="Labutti K."/>
            <person name="Haridas S."/>
            <person name="Kuo A."/>
            <person name="Salamov A."/>
            <person name="Ahrendt S.R."/>
            <person name="Lipzen A."/>
            <person name="Sullivan W."/>
            <person name="Andreopoulos W.B."/>
            <person name="Clum A."/>
            <person name="Lindquist E."/>
            <person name="Daum C."/>
            <person name="Ramamoorthy G.K."/>
            <person name="Gryganskyi A."/>
            <person name="Culley D."/>
            <person name="Magnuson J.K."/>
            <person name="James T.Y."/>
            <person name="O'Malley M.A."/>
            <person name="Stajich J.E."/>
            <person name="Spatafora J.W."/>
            <person name="Visel A."/>
            <person name="Grigoriev I.V."/>
        </authorList>
    </citation>
    <scope>NUCLEOTIDE SEQUENCE [LARGE SCALE GENOMIC DNA]</scope>
    <source>
        <strain evidence="2 3">NRRL 3301</strain>
    </source>
</reference>
<dbReference type="NCBIfam" id="TIGR02464">
    <property type="entry name" value="ribofla_fusion"/>
    <property type="match status" value="1"/>
</dbReference>
<accession>A0A1X2GC42</accession>
<dbReference type="EMBL" id="MCGT01000023">
    <property type="protein sequence ID" value="ORX50446.1"/>
    <property type="molecule type" value="Genomic_DNA"/>
</dbReference>
<dbReference type="InterPro" id="IPR037238">
    <property type="entry name" value="YbiA-like_sf"/>
</dbReference>
<name>A0A1X2GC42_9FUNG</name>
<evidence type="ECO:0000313" key="3">
    <source>
        <dbReference type="Proteomes" id="UP000242146"/>
    </source>
</evidence>
<dbReference type="Pfam" id="PF08719">
    <property type="entry name" value="NADAR"/>
    <property type="match status" value="1"/>
</dbReference>
<sequence>MGIVYFWGHSKTSEYACFSQWYGSAFKDKEGHTYANAEQYMMYQKAALMGDAVMGTAILAGKNPKAIKAMGRKIKNFDEALWNKHKETIVFEGNLFKFSQNKELQGILLATKDSMIAEASPYDFIWGIGLRESAARNLAPEDWPGENLLGKQLMKVRDSLSLTS</sequence>